<organism evidence="1 2">
    <name type="scientific">Boeremia exigua</name>
    <dbReference type="NCBI Taxonomy" id="749465"/>
    <lineage>
        <taxon>Eukaryota</taxon>
        <taxon>Fungi</taxon>
        <taxon>Dikarya</taxon>
        <taxon>Ascomycota</taxon>
        <taxon>Pezizomycotina</taxon>
        <taxon>Dothideomycetes</taxon>
        <taxon>Pleosporomycetidae</taxon>
        <taxon>Pleosporales</taxon>
        <taxon>Pleosporineae</taxon>
        <taxon>Didymellaceae</taxon>
        <taxon>Boeremia</taxon>
    </lineage>
</organism>
<keyword evidence="2" id="KW-1185">Reference proteome</keyword>
<sequence length="483" mass="53226">MHLSFTTAILAVAGSAAALPQNPAPAQGTSLPANVQLAPALPVEEFKTPKFARPLSLDEALHGVNATVTTIVENIQDVKNKVPELVLPDTPSSKIITDLLPNILPSILPITPRELDAELEQFEKRQSTCSNPRIRREWDSYSNSDRQAFVDAIKCLQRRPASGQFRQSQSRYEDLVALHQTLTPNVHGNAKFLLWHRYYLWTFEQMLRSDCGFNRELPWFDETRYAGRFGASSIFSSQWFGSVNIGGRCVTDGQFAGLAINVGPGSGNQRHCLARNGDDSRTINTGSAIVDACNSRSAYPDMASCAEGGAHAWGHNGIGSVMQDTYASPADPVFFLHHAFIDRNFRIWQNNGGSARVSQISGTDSQGNQLRLDTTVNVYDFRPTVRVRDILNTVSTTLCYSPGGSRVCGVFAVVYMPEMRRAAKEIGMYSVILVFPKRWAGTLRVASIGARQPCHRKKTNQGTGTGRRFHRNVETKGSILAQP</sequence>
<evidence type="ECO:0000313" key="2">
    <source>
        <dbReference type="Proteomes" id="UP001153331"/>
    </source>
</evidence>
<gene>
    <name evidence="1" type="ORF">OPT61_g3036</name>
</gene>
<accession>A0ACC2IJE4</accession>
<reference evidence="1" key="1">
    <citation type="submission" date="2022-11" db="EMBL/GenBank/DDBJ databases">
        <title>Genome Sequence of Boeremia exigua.</title>
        <authorList>
            <person name="Buettner E."/>
        </authorList>
    </citation>
    <scope>NUCLEOTIDE SEQUENCE</scope>
    <source>
        <strain evidence="1">CU02</strain>
    </source>
</reference>
<name>A0ACC2IJE4_9PLEO</name>
<dbReference type="EMBL" id="JAPHNI010000148">
    <property type="protein sequence ID" value="KAJ8115282.1"/>
    <property type="molecule type" value="Genomic_DNA"/>
</dbReference>
<protein>
    <submittedName>
        <fullName evidence="1">Uncharacterized protein</fullName>
    </submittedName>
</protein>
<comment type="caution">
    <text evidence="1">The sequence shown here is derived from an EMBL/GenBank/DDBJ whole genome shotgun (WGS) entry which is preliminary data.</text>
</comment>
<proteinExistence type="predicted"/>
<dbReference type="Proteomes" id="UP001153331">
    <property type="component" value="Unassembled WGS sequence"/>
</dbReference>
<evidence type="ECO:0000313" key="1">
    <source>
        <dbReference type="EMBL" id="KAJ8115282.1"/>
    </source>
</evidence>